<feature type="domain" description="RND related beta-barrel" evidence="2">
    <location>
        <begin position="261"/>
        <end position="332"/>
    </location>
</feature>
<dbReference type="InterPro" id="IPR058728">
    <property type="entry name" value="HH_RND-rel"/>
</dbReference>
<gene>
    <name evidence="5" type="ORF">EAL2_c14920</name>
</gene>
<feature type="domain" description="RND related alpha-helical hairpin" evidence="3">
    <location>
        <begin position="98"/>
        <end position="195"/>
    </location>
</feature>
<evidence type="ECO:0000259" key="2">
    <source>
        <dbReference type="Pfam" id="PF26011"/>
    </source>
</evidence>
<keyword evidence="1" id="KW-0472">Membrane</keyword>
<reference evidence="5 6" key="1">
    <citation type="journal article" date="2014" name="Genome Announc.">
        <title>Complete Genome Sequence of Amino Acid-Utilizing Eubacterium acidaminophilum al-2 (DSM 3953).</title>
        <authorList>
            <person name="Poehlein A."/>
            <person name="Andreesen J.R."/>
            <person name="Daniel R."/>
        </authorList>
    </citation>
    <scope>NUCLEOTIDE SEQUENCE [LARGE SCALE GENOMIC DNA]</scope>
    <source>
        <strain evidence="5 6">DSM 3953</strain>
    </source>
</reference>
<keyword evidence="1" id="KW-0812">Transmembrane</keyword>
<accession>W8TKR2</accession>
<feature type="domain" description="RND related barrel-sandwich hybrid" evidence="4">
    <location>
        <begin position="62"/>
        <end position="257"/>
    </location>
</feature>
<dbReference type="HOGENOM" id="CLU_052312_0_0_9"/>
<sequence length="412" mass="46123">MGRKKRRAQRKIFNYLIFMGIFSYIVFNLVMSIINSSIQTHTVKKGQIVEYLQKDGYAVRQESVFYTSIGGIPKYLHNEGDRISINDYVCEIQTNEADQMLRQEADTIARRLEVVSSGGALAGVTPEKLDRGIEVKRKEIKNSITMGAFDSVERLKKELLFLMDEKSILYGSLSGQDSGMLQKKADAIQAKIQSSSRVIPTTISGVLSFQADGFEGSMTPAEIGKIDSDFLKTLSNNNVIKKDGALEKGDPAFKIANNHFMYLLFIVNEKENKELKVGQGIYVKSGKETVYCVIKDMYKDSQGKSIMVFKTASVPAEFLDKRILGCSIVTKNVSGIKIPKAAIATLDGKQGVYVISETGQATFKEIKCQIGENEEHIILDYKRIEAEKIDTAKLYDEIIMNPKRVKEGQKIR</sequence>
<keyword evidence="1" id="KW-1133">Transmembrane helix</keyword>
<proteinExistence type="predicted"/>
<dbReference type="KEGG" id="eac:EAL2_c14920"/>
<evidence type="ECO:0000259" key="3">
    <source>
        <dbReference type="Pfam" id="PF26012"/>
    </source>
</evidence>
<dbReference type="InterPro" id="IPR058729">
    <property type="entry name" value="Beta-barrel_RND-rel"/>
</dbReference>
<dbReference type="EMBL" id="CP007452">
    <property type="protein sequence ID" value="AHM56787.1"/>
    <property type="molecule type" value="Genomic_DNA"/>
</dbReference>
<dbReference type="InterPro" id="IPR058709">
    <property type="entry name" value="BSH_RND-rel"/>
</dbReference>
<organism evidence="5 6">
    <name type="scientific">Peptoclostridium acidaminophilum DSM 3953</name>
    <dbReference type="NCBI Taxonomy" id="1286171"/>
    <lineage>
        <taxon>Bacteria</taxon>
        <taxon>Bacillati</taxon>
        <taxon>Bacillota</taxon>
        <taxon>Clostridia</taxon>
        <taxon>Peptostreptococcales</taxon>
        <taxon>Peptoclostridiaceae</taxon>
        <taxon>Peptoclostridium</taxon>
    </lineage>
</organism>
<dbReference type="eggNOG" id="COG0845">
    <property type="taxonomic scope" value="Bacteria"/>
</dbReference>
<protein>
    <recommendedName>
        <fullName evidence="7">HlyD family secretion protein</fullName>
    </recommendedName>
</protein>
<evidence type="ECO:0008006" key="7">
    <source>
        <dbReference type="Google" id="ProtNLM"/>
    </source>
</evidence>
<evidence type="ECO:0000313" key="6">
    <source>
        <dbReference type="Proteomes" id="UP000019591"/>
    </source>
</evidence>
<dbReference type="OrthoDB" id="1834786at2"/>
<feature type="transmembrane region" description="Helical" evidence="1">
    <location>
        <begin position="12"/>
        <end position="34"/>
    </location>
</feature>
<keyword evidence="6" id="KW-1185">Reference proteome</keyword>
<dbReference type="Proteomes" id="UP000019591">
    <property type="component" value="Chromosome"/>
</dbReference>
<evidence type="ECO:0000259" key="4">
    <source>
        <dbReference type="Pfam" id="PF26018"/>
    </source>
</evidence>
<dbReference type="PATRIC" id="fig|1286171.3.peg.1443"/>
<dbReference type="AlphaFoldDB" id="W8TKR2"/>
<dbReference type="Pfam" id="PF26012">
    <property type="entry name" value="HH_RND_rel"/>
    <property type="match status" value="1"/>
</dbReference>
<evidence type="ECO:0000256" key="1">
    <source>
        <dbReference type="SAM" id="Phobius"/>
    </source>
</evidence>
<dbReference type="Pfam" id="PF26018">
    <property type="entry name" value="BSH_RND_rel"/>
    <property type="match status" value="1"/>
</dbReference>
<dbReference type="RefSeq" id="WP_025435770.1">
    <property type="nucleotide sequence ID" value="NZ_CP007452.1"/>
</dbReference>
<evidence type="ECO:0000313" key="5">
    <source>
        <dbReference type="EMBL" id="AHM56787.1"/>
    </source>
</evidence>
<name>W8TKR2_PEPAC</name>
<dbReference type="STRING" id="1286171.EAL2_c14920"/>
<dbReference type="Pfam" id="PF26011">
    <property type="entry name" value="Beta-barrel_RND_rel"/>
    <property type="match status" value="1"/>
</dbReference>